<dbReference type="eggNOG" id="ENOG502SPAA">
    <property type="taxonomic scope" value="Eukaryota"/>
</dbReference>
<dbReference type="OrthoDB" id="2799068at2759"/>
<organism evidence="1 2">
    <name type="scientific">Gloeophyllum trabeum (strain ATCC 11539 / FP-39264 / Madison 617)</name>
    <name type="common">Brown rot fungus</name>
    <dbReference type="NCBI Taxonomy" id="670483"/>
    <lineage>
        <taxon>Eukaryota</taxon>
        <taxon>Fungi</taxon>
        <taxon>Dikarya</taxon>
        <taxon>Basidiomycota</taxon>
        <taxon>Agaricomycotina</taxon>
        <taxon>Agaricomycetes</taxon>
        <taxon>Gloeophyllales</taxon>
        <taxon>Gloeophyllaceae</taxon>
        <taxon>Gloeophyllum</taxon>
    </lineage>
</organism>
<sequence>MPSPYWFEDGDIVLAVEAHTCKIHRAKLTCSLIFSDMLDLPQPVETDSVDGCPSVTLYDSWKDWLVVLEWLYAHDAFRNKPIVFDALVGALRISTKYEISELRDWAVAELCARWPRELELLSTQSLPHAAGKSARQALHARPDGYRSEAINLARECDVPEILPGAFYALAVQKWHCSAEGGRSHVVLSSADLRRIIAGRERLQDYLVQIVIDPLGRSDEPPPPFCAGCVPPLERYWREKLAPDPTSPYGSWLLRDLLAMAKEDGPIPMLQTVCANCSFLHYSLLYDRMRTLKQSIPRLFQL</sequence>
<dbReference type="GeneID" id="19306003"/>
<dbReference type="STRING" id="670483.S7Q7V8"/>
<dbReference type="AlphaFoldDB" id="S7Q7V8"/>
<name>S7Q7V8_GLOTA</name>
<dbReference type="EMBL" id="KB469301">
    <property type="protein sequence ID" value="EPQ55617.1"/>
    <property type="molecule type" value="Genomic_DNA"/>
</dbReference>
<dbReference type="KEGG" id="gtr:GLOTRDRAFT_40766"/>
<gene>
    <name evidence="1" type="ORF">GLOTRDRAFT_40766</name>
</gene>
<dbReference type="HOGENOM" id="CLU_033082_3_2_1"/>
<accession>S7Q7V8</accession>
<dbReference type="OMA" id="ESDRTHI"/>
<dbReference type="Gene3D" id="3.30.710.10">
    <property type="entry name" value="Potassium Channel Kv1.1, Chain A"/>
    <property type="match status" value="1"/>
</dbReference>
<keyword evidence="2" id="KW-1185">Reference proteome</keyword>
<evidence type="ECO:0000313" key="1">
    <source>
        <dbReference type="EMBL" id="EPQ55617.1"/>
    </source>
</evidence>
<evidence type="ECO:0008006" key="3">
    <source>
        <dbReference type="Google" id="ProtNLM"/>
    </source>
</evidence>
<evidence type="ECO:0000313" key="2">
    <source>
        <dbReference type="Proteomes" id="UP000030669"/>
    </source>
</evidence>
<dbReference type="Proteomes" id="UP000030669">
    <property type="component" value="Unassembled WGS sequence"/>
</dbReference>
<dbReference type="InterPro" id="IPR011333">
    <property type="entry name" value="SKP1/BTB/POZ_sf"/>
</dbReference>
<reference evidence="1 2" key="1">
    <citation type="journal article" date="2012" name="Science">
        <title>The Paleozoic origin of enzymatic lignin decomposition reconstructed from 31 fungal genomes.</title>
        <authorList>
            <person name="Floudas D."/>
            <person name="Binder M."/>
            <person name="Riley R."/>
            <person name="Barry K."/>
            <person name="Blanchette R.A."/>
            <person name="Henrissat B."/>
            <person name="Martinez A.T."/>
            <person name="Otillar R."/>
            <person name="Spatafora J.W."/>
            <person name="Yadav J.S."/>
            <person name="Aerts A."/>
            <person name="Benoit I."/>
            <person name="Boyd A."/>
            <person name="Carlson A."/>
            <person name="Copeland A."/>
            <person name="Coutinho P.M."/>
            <person name="de Vries R.P."/>
            <person name="Ferreira P."/>
            <person name="Findley K."/>
            <person name="Foster B."/>
            <person name="Gaskell J."/>
            <person name="Glotzer D."/>
            <person name="Gorecki P."/>
            <person name="Heitman J."/>
            <person name="Hesse C."/>
            <person name="Hori C."/>
            <person name="Igarashi K."/>
            <person name="Jurgens J.A."/>
            <person name="Kallen N."/>
            <person name="Kersten P."/>
            <person name="Kohler A."/>
            <person name="Kuees U."/>
            <person name="Kumar T.K.A."/>
            <person name="Kuo A."/>
            <person name="LaButti K."/>
            <person name="Larrondo L.F."/>
            <person name="Lindquist E."/>
            <person name="Ling A."/>
            <person name="Lombard V."/>
            <person name="Lucas S."/>
            <person name="Lundell T."/>
            <person name="Martin R."/>
            <person name="McLaughlin D.J."/>
            <person name="Morgenstern I."/>
            <person name="Morin E."/>
            <person name="Murat C."/>
            <person name="Nagy L.G."/>
            <person name="Nolan M."/>
            <person name="Ohm R.A."/>
            <person name="Patyshakuliyeva A."/>
            <person name="Rokas A."/>
            <person name="Ruiz-Duenas F.J."/>
            <person name="Sabat G."/>
            <person name="Salamov A."/>
            <person name="Samejima M."/>
            <person name="Schmutz J."/>
            <person name="Slot J.C."/>
            <person name="St John F."/>
            <person name="Stenlid J."/>
            <person name="Sun H."/>
            <person name="Sun S."/>
            <person name="Syed K."/>
            <person name="Tsang A."/>
            <person name="Wiebenga A."/>
            <person name="Young D."/>
            <person name="Pisabarro A."/>
            <person name="Eastwood D.C."/>
            <person name="Martin F."/>
            <person name="Cullen D."/>
            <person name="Grigoriev I.V."/>
            <person name="Hibbett D.S."/>
        </authorList>
    </citation>
    <scope>NUCLEOTIDE SEQUENCE [LARGE SCALE GENOMIC DNA]</scope>
    <source>
        <strain evidence="1 2">ATCC 11539</strain>
    </source>
</reference>
<protein>
    <recommendedName>
        <fullName evidence="3">BTB domain-containing protein</fullName>
    </recommendedName>
</protein>
<dbReference type="RefSeq" id="XP_007865506.1">
    <property type="nucleotide sequence ID" value="XM_007867315.1"/>
</dbReference>
<proteinExistence type="predicted"/>